<accession>A0A9W9PMF0</accession>
<dbReference type="SUPFAM" id="SSF51905">
    <property type="entry name" value="FAD/NAD(P)-binding domain"/>
    <property type="match status" value="1"/>
</dbReference>
<evidence type="ECO:0008006" key="10">
    <source>
        <dbReference type="Google" id="ProtNLM"/>
    </source>
</evidence>
<dbReference type="CDD" id="cd02979">
    <property type="entry name" value="PHOX_C"/>
    <property type="match status" value="1"/>
</dbReference>
<dbReference type="PANTHER" id="PTHR43004">
    <property type="entry name" value="TRK SYSTEM POTASSIUM UPTAKE PROTEIN"/>
    <property type="match status" value="1"/>
</dbReference>
<dbReference type="GO" id="GO:0016709">
    <property type="term" value="F:oxidoreductase activity, acting on paired donors, with incorporation or reduction of molecular oxygen, NAD(P)H as one donor, and incorporation of one atom of oxygen"/>
    <property type="evidence" value="ECO:0007669"/>
    <property type="project" value="UniProtKB-ARBA"/>
</dbReference>
<dbReference type="SUPFAM" id="SSF52833">
    <property type="entry name" value="Thioredoxin-like"/>
    <property type="match status" value="1"/>
</dbReference>
<keyword evidence="4" id="KW-0560">Oxidoreductase</keyword>
<dbReference type="Gene3D" id="3.40.30.20">
    <property type="match status" value="1"/>
</dbReference>
<dbReference type="InterPro" id="IPR036188">
    <property type="entry name" value="FAD/NAD-bd_sf"/>
</dbReference>
<organism evidence="8 9">
    <name type="scientific">Penicillium chermesinum</name>
    <dbReference type="NCBI Taxonomy" id="63820"/>
    <lineage>
        <taxon>Eukaryota</taxon>
        <taxon>Fungi</taxon>
        <taxon>Dikarya</taxon>
        <taxon>Ascomycota</taxon>
        <taxon>Pezizomycotina</taxon>
        <taxon>Eurotiomycetes</taxon>
        <taxon>Eurotiomycetidae</taxon>
        <taxon>Eurotiales</taxon>
        <taxon>Aspergillaceae</taxon>
        <taxon>Penicillium</taxon>
    </lineage>
</organism>
<dbReference type="Pfam" id="PF01494">
    <property type="entry name" value="FAD_binding_3"/>
    <property type="match status" value="1"/>
</dbReference>
<evidence type="ECO:0000259" key="7">
    <source>
        <dbReference type="Pfam" id="PF07976"/>
    </source>
</evidence>
<gene>
    <name evidence="8" type="ORF">N7468_002840</name>
</gene>
<comment type="similarity">
    <text evidence="1">Belongs to the PheA/TfdB FAD monooxygenase family.</text>
</comment>
<dbReference type="Gene3D" id="3.50.50.60">
    <property type="entry name" value="FAD/NAD(P)-binding domain"/>
    <property type="match status" value="1"/>
</dbReference>
<feature type="compositionally biased region" description="Polar residues" evidence="5">
    <location>
        <begin position="176"/>
        <end position="195"/>
    </location>
</feature>
<name>A0A9W9PMF0_9EURO</name>
<dbReference type="SUPFAM" id="SSF54373">
    <property type="entry name" value="FAD-linked reductases, C-terminal domain"/>
    <property type="match status" value="1"/>
</dbReference>
<dbReference type="AlphaFoldDB" id="A0A9W9PMF0"/>
<dbReference type="Gene3D" id="3.30.9.10">
    <property type="entry name" value="D-Amino Acid Oxidase, subunit A, domain 2"/>
    <property type="match status" value="1"/>
</dbReference>
<reference evidence="8" key="2">
    <citation type="journal article" date="2023" name="IMA Fungus">
        <title>Comparative genomic study of the Penicillium genus elucidates a diverse pangenome and 15 lateral gene transfer events.</title>
        <authorList>
            <person name="Petersen C."/>
            <person name="Sorensen T."/>
            <person name="Nielsen M.R."/>
            <person name="Sondergaard T.E."/>
            <person name="Sorensen J.L."/>
            <person name="Fitzpatrick D.A."/>
            <person name="Frisvad J.C."/>
            <person name="Nielsen K.L."/>
        </authorList>
    </citation>
    <scope>NUCLEOTIDE SEQUENCE</scope>
    <source>
        <strain evidence="8">IBT 19713</strain>
    </source>
</reference>
<evidence type="ECO:0000259" key="6">
    <source>
        <dbReference type="Pfam" id="PF01494"/>
    </source>
</evidence>
<evidence type="ECO:0000256" key="2">
    <source>
        <dbReference type="ARBA" id="ARBA00022630"/>
    </source>
</evidence>
<evidence type="ECO:0000256" key="4">
    <source>
        <dbReference type="ARBA" id="ARBA00023002"/>
    </source>
</evidence>
<evidence type="ECO:0000256" key="1">
    <source>
        <dbReference type="ARBA" id="ARBA00007801"/>
    </source>
</evidence>
<dbReference type="GO" id="GO:0071949">
    <property type="term" value="F:FAD binding"/>
    <property type="evidence" value="ECO:0007669"/>
    <property type="project" value="InterPro"/>
</dbReference>
<feature type="region of interest" description="Disordered" evidence="5">
    <location>
        <begin position="172"/>
        <end position="211"/>
    </location>
</feature>
<reference evidence="8" key="1">
    <citation type="submission" date="2022-11" db="EMBL/GenBank/DDBJ databases">
        <authorList>
            <person name="Petersen C."/>
        </authorList>
    </citation>
    <scope>NUCLEOTIDE SEQUENCE</scope>
    <source>
        <strain evidence="8">IBT 19713</strain>
    </source>
</reference>
<dbReference type="Pfam" id="PF07976">
    <property type="entry name" value="Phe_hydrox_dim"/>
    <property type="match status" value="1"/>
</dbReference>
<evidence type="ECO:0000313" key="8">
    <source>
        <dbReference type="EMBL" id="KAJ5247857.1"/>
    </source>
</evidence>
<dbReference type="InterPro" id="IPR050641">
    <property type="entry name" value="RIFMO-like"/>
</dbReference>
<dbReference type="InterPro" id="IPR036249">
    <property type="entry name" value="Thioredoxin-like_sf"/>
</dbReference>
<dbReference type="GeneID" id="83199440"/>
<protein>
    <recommendedName>
        <fullName evidence="10">Phenol 2-monooxygenase</fullName>
    </recommendedName>
</protein>
<evidence type="ECO:0000256" key="5">
    <source>
        <dbReference type="SAM" id="MobiDB-lite"/>
    </source>
</evidence>
<dbReference type="RefSeq" id="XP_058335278.1">
    <property type="nucleotide sequence ID" value="XM_058472137.1"/>
</dbReference>
<dbReference type="InterPro" id="IPR038220">
    <property type="entry name" value="PHOX_C_sf"/>
</dbReference>
<dbReference type="PRINTS" id="PR00420">
    <property type="entry name" value="RNGMNOXGNASE"/>
</dbReference>
<sequence length="660" mass="74380">MCEACPAVDAESHTDVLIVGAGPSGLMAAYWMARYGIRARIVDKRPTKVFTGHADGLRMRTLELFDSMGIQHRVDHEAQSAVDVNFWVPGEKGQLMRQGPITPGQAHHSPFHHMLLSQARIEDFILDSIREHSDIEVERGVIAESFHYDETPGEDPNAYPITVQLRRILDDPQEKGQGSQASHSTKPSGFDQSNVPPEDHNNLAEQNQKAHVPNETVRAKYIIGCDGAHSWTRGQLNIPFEGESTEHVWGVIDTIPITDFPDIRRLCTVTSPHGTILVIPREKQLVRLYVPVQIMDEENGRFDRSKITPEAIKARVQAILAPYKFDYQILDWWTAYQIGRRIAPSFSRWNRAFIAGDAVHTHSPKVGLGMNMSMQDGFNIGWKVALVVSGAADPCILQTYHEERHRLAELLLEFDKLWAGMFTQENKPAARGAQGKTESMMQVVEQFQDFADGIKAFYGESPLVCKQSGGVNLTTCNLIPGERVPPVKLRMQAEGNNVWTTRLFESNGQFKLVVLAGDVREVAQKQRLETLSAFLSRSEPPNSSLLTRYSSIRGRSKSLVDVLTVHSAPWPDTEFFHFPEALRPLDPVFGWSYGKIWCDDSCSWDRDCDGRAYEKWGVDRKRGAVFIVRPDQYIGWVGEFEDIEKATKYFDGFLKTSKGE</sequence>
<dbReference type="PANTHER" id="PTHR43004:SF20">
    <property type="entry name" value="2-MONOOXYGENASE, PUTATIVE (AFU_ORTHOLOGUE AFUA_1G13660)-RELATED"/>
    <property type="match status" value="1"/>
</dbReference>
<keyword evidence="9" id="KW-1185">Reference proteome</keyword>
<keyword evidence="3" id="KW-0274">FAD</keyword>
<dbReference type="OrthoDB" id="1716816at2759"/>
<dbReference type="InterPro" id="IPR002938">
    <property type="entry name" value="FAD-bd"/>
</dbReference>
<evidence type="ECO:0000313" key="9">
    <source>
        <dbReference type="Proteomes" id="UP001150941"/>
    </source>
</evidence>
<dbReference type="InterPro" id="IPR012941">
    <property type="entry name" value="Phe_hydrox_C_dim_dom"/>
</dbReference>
<keyword evidence="2" id="KW-0285">Flavoprotein</keyword>
<proteinExistence type="inferred from homology"/>
<dbReference type="Proteomes" id="UP001150941">
    <property type="component" value="Unassembled WGS sequence"/>
</dbReference>
<comment type="caution">
    <text evidence="8">The sequence shown here is derived from an EMBL/GenBank/DDBJ whole genome shotgun (WGS) entry which is preliminary data.</text>
</comment>
<evidence type="ECO:0000256" key="3">
    <source>
        <dbReference type="ARBA" id="ARBA00022827"/>
    </source>
</evidence>
<dbReference type="EMBL" id="JAPQKS010000002">
    <property type="protein sequence ID" value="KAJ5247857.1"/>
    <property type="molecule type" value="Genomic_DNA"/>
</dbReference>
<feature type="domain" description="Phenol hydroxylase-like C-terminal dimerisation" evidence="7">
    <location>
        <begin position="458"/>
        <end position="657"/>
    </location>
</feature>
<feature type="domain" description="FAD-binding" evidence="6">
    <location>
        <begin position="14"/>
        <end position="414"/>
    </location>
</feature>